<name>A0A919RX40_9CLOT</name>
<dbReference type="RefSeq" id="WP_212902144.1">
    <property type="nucleotide sequence ID" value="NZ_BOPZ01000001.1"/>
</dbReference>
<dbReference type="PANTHER" id="PTHR45947:SF3">
    <property type="entry name" value="SULFOQUINOVOSYL TRANSFERASE SQD2"/>
    <property type="match status" value="1"/>
</dbReference>
<dbReference type="PANTHER" id="PTHR45947">
    <property type="entry name" value="SULFOQUINOVOSYL TRANSFERASE SQD2"/>
    <property type="match status" value="1"/>
</dbReference>
<evidence type="ECO:0000313" key="2">
    <source>
        <dbReference type="EMBL" id="GIM27379.1"/>
    </source>
</evidence>
<dbReference type="Proteomes" id="UP000679179">
    <property type="component" value="Unassembled WGS sequence"/>
</dbReference>
<feature type="domain" description="Glycosyl transferase family 1" evidence="1">
    <location>
        <begin position="189"/>
        <end position="353"/>
    </location>
</feature>
<dbReference type="InterPro" id="IPR050194">
    <property type="entry name" value="Glycosyltransferase_grp1"/>
</dbReference>
<reference evidence="2" key="1">
    <citation type="submission" date="2021-03" db="EMBL/GenBank/DDBJ databases">
        <title>Taxonomic study of Clostridium polyendosporum from meadow-gley soil under rice.</title>
        <authorList>
            <person name="Kobayashi H."/>
            <person name="Tanizawa Y."/>
            <person name="Yagura M."/>
        </authorList>
    </citation>
    <scope>NUCLEOTIDE SEQUENCE</scope>
    <source>
        <strain evidence="2">JCM 30710</strain>
    </source>
</reference>
<evidence type="ECO:0000259" key="1">
    <source>
        <dbReference type="Pfam" id="PF00534"/>
    </source>
</evidence>
<sequence length="379" mass="43900">MKRILFVRNSSISVNPNSYNLQELGMCEGFSRKGYDCDVVFYSNKSKTHIKEYKHKDNTIKLLFYPGIKVLNSIVYPKLLNYKFLSKYDLIITTEYNHMMSLLLAKLCPKKVVLYHGPYNDTGNLFIRKIYDKIVISLFNKNLLCTFVKSNLAYKYLQNKGLENIEVIGVGLNTDNFNEVKNKDSLIQNIENNFLNYKKILYIGKLEERRNIKFMFNVFGKVLSRKKDTVFILVGNGEEDKVKEYMEYADEIRIKDKLLYIPSLDQDQLPFLYNMADVFLLPTSYEIFGMVILESMYFETPIITTVNGGSNTLISNSINGFILDKLDVESWAQKVIDIISNDILKNKVSKAAKLTICTKFNWDVISDKIINKVLMGESK</sequence>
<dbReference type="CDD" id="cd03801">
    <property type="entry name" value="GT4_PimA-like"/>
    <property type="match status" value="1"/>
</dbReference>
<dbReference type="GO" id="GO:0016757">
    <property type="term" value="F:glycosyltransferase activity"/>
    <property type="evidence" value="ECO:0007669"/>
    <property type="project" value="InterPro"/>
</dbReference>
<protein>
    <recommendedName>
        <fullName evidence="1">Glycosyl transferase family 1 domain-containing protein</fullName>
    </recommendedName>
</protein>
<proteinExistence type="predicted"/>
<dbReference type="SUPFAM" id="SSF53756">
    <property type="entry name" value="UDP-Glycosyltransferase/glycogen phosphorylase"/>
    <property type="match status" value="1"/>
</dbReference>
<evidence type="ECO:0000313" key="3">
    <source>
        <dbReference type="Proteomes" id="UP000679179"/>
    </source>
</evidence>
<dbReference type="Pfam" id="PF00534">
    <property type="entry name" value="Glycos_transf_1"/>
    <property type="match status" value="1"/>
</dbReference>
<gene>
    <name evidence="2" type="ORF">CPJCM30710_00450</name>
</gene>
<organism evidence="2 3">
    <name type="scientific">Clostridium polyendosporum</name>
    <dbReference type="NCBI Taxonomy" id="69208"/>
    <lineage>
        <taxon>Bacteria</taxon>
        <taxon>Bacillati</taxon>
        <taxon>Bacillota</taxon>
        <taxon>Clostridia</taxon>
        <taxon>Eubacteriales</taxon>
        <taxon>Clostridiaceae</taxon>
        <taxon>Clostridium</taxon>
    </lineage>
</organism>
<comment type="caution">
    <text evidence="2">The sequence shown here is derived from an EMBL/GenBank/DDBJ whole genome shotgun (WGS) entry which is preliminary data.</text>
</comment>
<accession>A0A919RX40</accession>
<dbReference type="Gene3D" id="3.40.50.2000">
    <property type="entry name" value="Glycogen Phosphorylase B"/>
    <property type="match status" value="2"/>
</dbReference>
<dbReference type="AlphaFoldDB" id="A0A919RX40"/>
<keyword evidence="3" id="KW-1185">Reference proteome</keyword>
<dbReference type="EMBL" id="BOPZ01000001">
    <property type="protein sequence ID" value="GIM27379.1"/>
    <property type="molecule type" value="Genomic_DNA"/>
</dbReference>
<dbReference type="InterPro" id="IPR001296">
    <property type="entry name" value="Glyco_trans_1"/>
</dbReference>